<name>V4ASI2_LOTGI</name>
<dbReference type="CTD" id="20242869"/>
<dbReference type="RefSeq" id="XP_009052620.1">
    <property type="nucleotide sequence ID" value="XM_009054372.1"/>
</dbReference>
<organism evidence="2 3">
    <name type="scientific">Lottia gigantea</name>
    <name type="common">Giant owl limpet</name>
    <dbReference type="NCBI Taxonomy" id="225164"/>
    <lineage>
        <taxon>Eukaryota</taxon>
        <taxon>Metazoa</taxon>
        <taxon>Spiralia</taxon>
        <taxon>Lophotrochozoa</taxon>
        <taxon>Mollusca</taxon>
        <taxon>Gastropoda</taxon>
        <taxon>Patellogastropoda</taxon>
        <taxon>Lottioidea</taxon>
        <taxon>Lottiidae</taxon>
        <taxon>Lottia</taxon>
    </lineage>
</organism>
<dbReference type="HOGENOM" id="CLU_649336_0_0_1"/>
<dbReference type="KEGG" id="lgi:LOTGIDRAFT_174733"/>
<dbReference type="Proteomes" id="UP000030746">
    <property type="component" value="Unassembled WGS sequence"/>
</dbReference>
<reference evidence="2 3" key="1">
    <citation type="journal article" date="2013" name="Nature">
        <title>Insights into bilaterian evolution from three spiralian genomes.</title>
        <authorList>
            <person name="Simakov O."/>
            <person name="Marletaz F."/>
            <person name="Cho S.J."/>
            <person name="Edsinger-Gonzales E."/>
            <person name="Havlak P."/>
            <person name="Hellsten U."/>
            <person name="Kuo D.H."/>
            <person name="Larsson T."/>
            <person name="Lv J."/>
            <person name="Arendt D."/>
            <person name="Savage R."/>
            <person name="Osoegawa K."/>
            <person name="de Jong P."/>
            <person name="Grimwood J."/>
            <person name="Chapman J.A."/>
            <person name="Shapiro H."/>
            <person name="Aerts A."/>
            <person name="Otillar R.P."/>
            <person name="Terry A.Y."/>
            <person name="Boore J.L."/>
            <person name="Grigoriev I.V."/>
            <person name="Lindberg D.R."/>
            <person name="Seaver E.C."/>
            <person name="Weisblat D.A."/>
            <person name="Putnam N.H."/>
            <person name="Rokhsar D.S."/>
        </authorList>
    </citation>
    <scope>NUCLEOTIDE SEQUENCE [LARGE SCALE GENOMIC DNA]</scope>
</reference>
<dbReference type="OrthoDB" id="6056206at2759"/>
<dbReference type="PANTHER" id="PTHR40472">
    <property type="entry name" value="RICIN B-TYPE LECTIN DOMAIN-CONTAINING PROTEIN"/>
    <property type="match status" value="1"/>
</dbReference>
<evidence type="ECO:0000256" key="1">
    <source>
        <dbReference type="SAM" id="Phobius"/>
    </source>
</evidence>
<evidence type="ECO:0000313" key="3">
    <source>
        <dbReference type="Proteomes" id="UP000030746"/>
    </source>
</evidence>
<keyword evidence="1" id="KW-1133">Transmembrane helix</keyword>
<dbReference type="InterPro" id="IPR039051">
    <property type="entry name" value="SE-CTX-like"/>
</dbReference>
<proteinExistence type="predicted"/>
<protein>
    <submittedName>
        <fullName evidence="2">Uncharacterized protein</fullName>
    </submittedName>
</protein>
<dbReference type="OMA" id="DREARTN"/>
<accession>V4ASI2</accession>
<keyword evidence="1" id="KW-0472">Membrane</keyword>
<evidence type="ECO:0000313" key="2">
    <source>
        <dbReference type="EMBL" id="ESO96691.1"/>
    </source>
</evidence>
<gene>
    <name evidence="2" type="ORF">LOTGIDRAFT_174733</name>
</gene>
<keyword evidence="3" id="KW-1185">Reference proteome</keyword>
<dbReference type="AlphaFoldDB" id="V4ASI2"/>
<sequence>MYKKRKLNTIIDIIIEIIQVVGVKFPTLRIGSVKQESLDITSNMNWKVLAGVLLVLYVSVTTTKEIRDTASNIQNGLSAAKELGDFIVAKNFNNVIGKLASAVTPYLGIVGPFVSFIMGFFGLSESAELKAIKRLNQDVDNRFDKVDIEFDEVKNLIEWSKIQVQNSNAEQNINAVNTDFEHIYTFSSGAVKTAVSTFVDNFKTVYQDSGTKLYDGIMNEGQMFGDGLFSAVVKHTEYDRGKSQTFMLGLLKLLMKAAKLELAYHQLKGHTAALHDYQNVWNTRFTHIRSKMMSTDNYIVSQYDTQSGKDIDNYLIKNPKTKMNNNDFNNMLYDFLAKKYFWRDWFTVTYKHINGGKVHKVGQCGGYTKFNSNNSGRNVVVDSVDKLKGHINRYRALEVIHSVNSCRRLYHFGKPIYIPKHCDTAYNTFPASVKDHCDPYAAQGVIAYTRHNGYEVYFKSAPNRLTIASQEDCSFVYVFG</sequence>
<dbReference type="GeneID" id="20242869"/>
<keyword evidence="1" id="KW-0812">Transmembrane</keyword>
<feature type="transmembrane region" description="Helical" evidence="1">
    <location>
        <begin position="103"/>
        <end position="124"/>
    </location>
</feature>
<dbReference type="EMBL" id="KB201402">
    <property type="protein sequence ID" value="ESO96691.1"/>
    <property type="molecule type" value="Genomic_DNA"/>
</dbReference>
<dbReference type="PANTHER" id="PTHR40472:SF6">
    <property type="entry name" value="RICIN B-TYPE LECTIN DOMAIN-CONTAINING PROTEIN"/>
    <property type="match status" value="1"/>
</dbReference>